<dbReference type="InterPro" id="IPR012338">
    <property type="entry name" value="Beta-lactam/transpept-like"/>
</dbReference>
<comment type="caution">
    <text evidence="1">The sequence shown here is derived from an EMBL/GenBank/DDBJ whole genome shotgun (WGS) entry which is preliminary data.</text>
</comment>
<proteinExistence type="predicted"/>
<organism evidence="1 2">
    <name type="scientific">Paractinoplanes brasiliensis</name>
    <dbReference type="NCBI Taxonomy" id="52695"/>
    <lineage>
        <taxon>Bacteria</taxon>
        <taxon>Bacillati</taxon>
        <taxon>Actinomycetota</taxon>
        <taxon>Actinomycetes</taxon>
        <taxon>Micromonosporales</taxon>
        <taxon>Micromonosporaceae</taxon>
        <taxon>Paractinoplanes</taxon>
    </lineage>
</organism>
<reference evidence="1 2" key="1">
    <citation type="submission" date="2019-03" db="EMBL/GenBank/DDBJ databases">
        <title>Sequencing the genomes of 1000 actinobacteria strains.</title>
        <authorList>
            <person name="Klenk H.-P."/>
        </authorList>
    </citation>
    <scope>NUCLEOTIDE SEQUENCE [LARGE SCALE GENOMIC DNA]</scope>
    <source>
        <strain evidence="1 2">DSM 43805</strain>
    </source>
</reference>
<dbReference type="Gene3D" id="3.40.710.10">
    <property type="entry name" value="DD-peptidase/beta-lactamase superfamily"/>
    <property type="match status" value="1"/>
</dbReference>
<accession>A0A4R6JDN1</accession>
<evidence type="ECO:0000313" key="1">
    <source>
        <dbReference type="EMBL" id="TDO32646.1"/>
    </source>
</evidence>
<sequence length="244" mass="26065">MSLAHVRTGWSRPRRGLVGAVLGDPATPALLADQVVHLDGGRYQFWMSRHGYRGDGAFGQMCLVVPSRDLVVVVTGAMTEAQQFLDALRDCLWPGLDRPDSPADDARLAARLRGLTLPIMAGSSGPDRPLTARITGGDAVPEGTPIVVEPVEGGWTLRLGLLFAIEVGHGQWREGAPLGRPLVGCGGWQGGRFVAELCVITTPHRVRLVVEAGAATATWNIVPLTGPRLDLHLRAPLMTRPDVS</sequence>
<name>A0A4R6JDN1_9ACTN</name>
<protein>
    <recommendedName>
        <fullName evidence="3">Beta-lactamase</fullName>
    </recommendedName>
</protein>
<evidence type="ECO:0008006" key="3">
    <source>
        <dbReference type="Google" id="ProtNLM"/>
    </source>
</evidence>
<dbReference type="EMBL" id="SNWR01000002">
    <property type="protein sequence ID" value="TDO32646.1"/>
    <property type="molecule type" value="Genomic_DNA"/>
</dbReference>
<keyword evidence="2" id="KW-1185">Reference proteome</keyword>
<gene>
    <name evidence="1" type="ORF">C8E87_8116</name>
</gene>
<dbReference type="AlphaFoldDB" id="A0A4R6JDN1"/>
<evidence type="ECO:0000313" key="2">
    <source>
        <dbReference type="Proteomes" id="UP000294901"/>
    </source>
</evidence>
<dbReference type="Proteomes" id="UP000294901">
    <property type="component" value="Unassembled WGS sequence"/>
</dbReference>
<dbReference type="SUPFAM" id="SSF56601">
    <property type="entry name" value="beta-lactamase/transpeptidase-like"/>
    <property type="match status" value="1"/>
</dbReference>